<evidence type="ECO:0000259" key="3">
    <source>
        <dbReference type="Pfam" id="PF01205"/>
    </source>
</evidence>
<feature type="region of interest" description="Disordered" evidence="2">
    <location>
        <begin position="1"/>
        <end position="43"/>
    </location>
</feature>
<dbReference type="EMBL" id="BFAD01000002">
    <property type="protein sequence ID" value="GBE79344.1"/>
    <property type="molecule type" value="Genomic_DNA"/>
</dbReference>
<dbReference type="InParanoid" id="A0A401GAZ6"/>
<keyword evidence="5" id="KW-1185">Reference proteome</keyword>
<dbReference type="Proteomes" id="UP000287166">
    <property type="component" value="Unassembled WGS sequence"/>
</dbReference>
<accession>A0A401GAZ6</accession>
<sequence>MTAARNIAATSSLIHLTPSGNPPTSVQHRWHSSRPSSSESVSWPHAVASSETLTHLKSAFRAHASRLPSTYGDTGDTPSETGYVHEFIAHVEKTFPRTKRATHAMWAWRGSSPSKRTTGTADGSRAASVSSGSSDGGESGAGERLSRLLELSGCEDVVLVVFRWYGGVKLGSDRWKCISSVAKEALELGGFGLWGKTEDANNEQRSKGKGKKGKREKK</sequence>
<feature type="region of interest" description="Disordered" evidence="2">
    <location>
        <begin position="194"/>
        <end position="218"/>
    </location>
</feature>
<feature type="compositionally biased region" description="Basic residues" evidence="2">
    <location>
        <begin position="207"/>
        <end position="218"/>
    </location>
</feature>
<comment type="similarity">
    <text evidence="1">Belongs to the IMPACT family.</text>
</comment>
<dbReference type="STRING" id="139825.A0A401GAZ6"/>
<dbReference type="InterPro" id="IPR020568">
    <property type="entry name" value="Ribosomal_Su5_D2-typ_SF"/>
</dbReference>
<dbReference type="GO" id="GO:0006446">
    <property type="term" value="P:regulation of translational initiation"/>
    <property type="evidence" value="ECO:0007669"/>
    <property type="project" value="TreeGrafter"/>
</dbReference>
<dbReference type="InterPro" id="IPR023582">
    <property type="entry name" value="Impact"/>
</dbReference>
<comment type="caution">
    <text evidence="4">The sequence shown here is derived from an EMBL/GenBank/DDBJ whole genome shotgun (WGS) entry which is preliminary data.</text>
</comment>
<feature type="compositionally biased region" description="Low complexity" evidence="2">
    <location>
        <begin position="33"/>
        <end position="43"/>
    </location>
</feature>
<dbReference type="PANTHER" id="PTHR16301:SF25">
    <property type="entry name" value="PROTEIN IMPACT"/>
    <property type="match status" value="1"/>
</dbReference>
<dbReference type="GeneID" id="38776261"/>
<dbReference type="OrthoDB" id="69641at2759"/>
<evidence type="ECO:0000313" key="5">
    <source>
        <dbReference type="Proteomes" id="UP000287166"/>
    </source>
</evidence>
<dbReference type="RefSeq" id="XP_027610257.1">
    <property type="nucleotide sequence ID" value="XM_027754456.1"/>
</dbReference>
<dbReference type="InterPro" id="IPR001498">
    <property type="entry name" value="Impact_N"/>
</dbReference>
<dbReference type="Gene3D" id="3.30.230.30">
    <property type="entry name" value="Impact, N-terminal domain"/>
    <property type="match status" value="1"/>
</dbReference>
<protein>
    <recommendedName>
        <fullName evidence="3">Impact N-terminal domain-containing protein</fullName>
    </recommendedName>
</protein>
<dbReference type="SUPFAM" id="SSF54211">
    <property type="entry name" value="Ribosomal protein S5 domain 2-like"/>
    <property type="match status" value="1"/>
</dbReference>
<feature type="region of interest" description="Disordered" evidence="2">
    <location>
        <begin position="106"/>
        <end position="141"/>
    </location>
</feature>
<dbReference type="PANTHER" id="PTHR16301">
    <property type="entry name" value="IMPACT-RELATED"/>
    <property type="match status" value="1"/>
</dbReference>
<evidence type="ECO:0000256" key="1">
    <source>
        <dbReference type="ARBA" id="ARBA00007665"/>
    </source>
</evidence>
<reference evidence="4 5" key="1">
    <citation type="journal article" date="2018" name="Sci. Rep.">
        <title>Genome sequence of the cauliflower mushroom Sparassis crispa (Hanabiratake) and its association with beneficial usage.</title>
        <authorList>
            <person name="Kiyama R."/>
            <person name="Furutani Y."/>
            <person name="Kawaguchi K."/>
            <person name="Nakanishi T."/>
        </authorList>
    </citation>
    <scope>NUCLEOTIDE SEQUENCE [LARGE SCALE GENOMIC DNA]</scope>
</reference>
<gene>
    <name evidence="4" type="ORF">SCP_0205420</name>
</gene>
<feature type="compositionally biased region" description="Basic and acidic residues" evidence="2">
    <location>
        <begin position="196"/>
        <end position="206"/>
    </location>
</feature>
<feature type="compositionally biased region" description="Low complexity" evidence="2">
    <location>
        <begin position="121"/>
        <end position="133"/>
    </location>
</feature>
<evidence type="ECO:0000256" key="2">
    <source>
        <dbReference type="SAM" id="MobiDB-lite"/>
    </source>
</evidence>
<dbReference type="GO" id="GO:0140469">
    <property type="term" value="P:GCN2-mediated signaling"/>
    <property type="evidence" value="ECO:0007669"/>
    <property type="project" value="TreeGrafter"/>
</dbReference>
<dbReference type="GO" id="GO:0005737">
    <property type="term" value="C:cytoplasm"/>
    <property type="evidence" value="ECO:0007669"/>
    <property type="project" value="TreeGrafter"/>
</dbReference>
<feature type="compositionally biased region" description="Polar residues" evidence="2">
    <location>
        <begin position="8"/>
        <end position="27"/>
    </location>
</feature>
<name>A0A401GAZ6_9APHY</name>
<feature type="domain" description="Impact N-terminal" evidence="3">
    <location>
        <begin position="84"/>
        <end position="186"/>
    </location>
</feature>
<organism evidence="4 5">
    <name type="scientific">Sparassis crispa</name>
    <dbReference type="NCBI Taxonomy" id="139825"/>
    <lineage>
        <taxon>Eukaryota</taxon>
        <taxon>Fungi</taxon>
        <taxon>Dikarya</taxon>
        <taxon>Basidiomycota</taxon>
        <taxon>Agaricomycotina</taxon>
        <taxon>Agaricomycetes</taxon>
        <taxon>Polyporales</taxon>
        <taxon>Sparassidaceae</taxon>
        <taxon>Sparassis</taxon>
    </lineage>
</organism>
<dbReference type="InterPro" id="IPR036956">
    <property type="entry name" value="Impact_N_sf"/>
</dbReference>
<evidence type="ECO:0000313" key="4">
    <source>
        <dbReference type="EMBL" id="GBE79344.1"/>
    </source>
</evidence>
<dbReference type="Pfam" id="PF01205">
    <property type="entry name" value="Impact_N"/>
    <property type="match status" value="1"/>
</dbReference>
<feature type="compositionally biased region" description="Polar residues" evidence="2">
    <location>
        <begin position="111"/>
        <end position="120"/>
    </location>
</feature>
<dbReference type="AlphaFoldDB" id="A0A401GAZ6"/>
<proteinExistence type="inferred from homology"/>